<sequence>MPLPDTFDAYVPSNLTELFARATIPTFVSLKKLREFEGDVANRFEPSYKYAKKLYSQTILDHCLRCYYLSLAILRNFPSNTPSIPQISRDELIQRVYLTCILHDVGLSLHETVTIHPAHDMTFEFHGGIMVYEHLRADYVAGLRPNDSQIADITQSIMLHTIPFQTGMSSATGMLMYVSALFDILGYDAAAPNLIERAVHRDTVREINETFARDNMTLFSDSQVQEMLKVKPNCLVGHSPHLVK</sequence>
<dbReference type="OrthoDB" id="409121at2759"/>
<keyword evidence="2" id="KW-1185">Reference proteome</keyword>
<evidence type="ECO:0000313" key="1">
    <source>
        <dbReference type="EMBL" id="KAJ4474483.1"/>
    </source>
</evidence>
<evidence type="ECO:0000313" key="2">
    <source>
        <dbReference type="Proteomes" id="UP001150266"/>
    </source>
</evidence>
<dbReference type="EMBL" id="JAOTPV010000016">
    <property type="protein sequence ID" value="KAJ4474483.1"/>
    <property type="molecule type" value="Genomic_DNA"/>
</dbReference>
<dbReference type="Proteomes" id="UP001150266">
    <property type="component" value="Unassembled WGS sequence"/>
</dbReference>
<proteinExistence type="predicted"/>
<evidence type="ECO:0008006" key="3">
    <source>
        <dbReference type="Google" id="ProtNLM"/>
    </source>
</evidence>
<organism evidence="1 2">
    <name type="scientific">Lentinula aciculospora</name>
    <dbReference type="NCBI Taxonomy" id="153920"/>
    <lineage>
        <taxon>Eukaryota</taxon>
        <taxon>Fungi</taxon>
        <taxon>Dikarya</taxon>
        <taxon>Basidiomycota</taxon>
        <taxon>Agaricomycotina</taxon>
        <taxon>Agaricomycetes</taxon>
        <taxon>Agaricomycetidae</taxon>
        <taxon>Agaricales</taxon>
        <taxon>Marasmiineae</taxon>
        <taxon>Omphalotaceae</taxon>
        <taxon>Lentinula</taxon>
    </lineage>
</organism>
<reference evidence="1" key="1">
    <citation type="submission" date="2022-08" db="EMBL/GenBank/DDBJ databases">
        <title>A Global Phylogenomic Analysis of the Shiitake Genus Lentinula.</title>
        <authorList>
            <consortium name="DOE Joint Genome Institute"/>
            <person name="Sierra-Patev S."/>
            <person name="Min B."/>
            <person name="Naranjo-Ortiz M."/>
            <person name="Looney B."/>
            <person name="Konkel Z."/>
            <person name="Slot J.C."/>
            <person name="Sakamoto Y."/>
            <person name="Steenwyk J.L."/>
            <person name="Rokas A."/>
            <person name="Carro J."/>
            <person name="Camarero S."/>
            <person name="Ferreira P."/>
            <person name="Molpeceres G."/>
            <person name="Ruiz-Duenas F.J."/>
            <person name="Serrano A."/>
            <person name="Henrissat B."/>
            <person name="Drula E."/>
            <person name="Hughes K.W."/>
            <person name="Mata J.L."/>
            <person name="Ishikawa N.K."/>
            <person name="Vargas-Isla R."/>
            <person name="Ushijima S."/>
            <person name="Smith C.A."/>
            <person name="Ahrendt S."/>
            <person name="Andreopoulos W."/>
            <person name="He G."/>
            <person name="Labutti K."/>
            <person name="Lipzen A."/>
            <person name="Ng V."/>
            <person name="Riley R."/>
            <person name="Sandor L."/>
            <person name="Barry K."/>
            <person name="Martinez A.T."/>
            <person name="Xiao Y."/>
            <person name="Gibbons J.G."/>
            <person name="Terashima K."/>
            <person name="Grigoriev I.V."/>
            <person name="Hibbett D.S."/>
        </authorList>
    </citation>
    <scope>NUCLEOTIDE SEQUENCE</scope>
    <source>
        <strain evidence="1">JLM2183</strain>
    </source>
</reference>
<name>A0A9W9A651_9AGAR</name>
<protein>
    <recommendedName>
        <fullName evidence="3">HD domain-containing protein</fullName>
    </recommendedName>
</protein>
<comment type="caution">
    <text evidence="1">The sequence shown here is derived from an EMBL/GenBank/DDBJ whole genome shotgun (WGS) entry which is preliminary data.</text>
</comment>
<dbReference type="PANTHER" id="PTHR35569">
    <property type="entry name" value="CYANAMIDE HYDRATASE DDI2-RELATED"/>
    <property type="match status" value="1"/>
</dbReference>
<gene>
    <name evidence="1" type="ORF">J3R30DRAFT_683929</name>
</gene>
<dbReference type="SUPFAM" id="SSF109604">
    <property type="entry name" value="HD-domain/PDEase-like"/>
    <property type="match status" value="1"/>
</dbReference>
<accession>A0A9W9A651</accession>
<dbReference type="PANTHER" id="PTHR35569:SF1">
    <property type="entry name" value="CYANAMIDE HYDRATASE DDI2-RELATED"/>
    <property type="match status" value="1"/>
</dbReference>
<dbReference type="AlphaFoldDB" id="A0A9W9A651"/>